<proteinExistence type="predicted"/>
<accession>Q8V3F5</accession>
<dbReference type="GeneID" id="932448"/>
<protein>
    <submittedName>
        <fullName evidence="5">SPV141 ankyrin repeat protein</fullName>
    </submittedName>
</protein>
<name>Q8V3F5_SWPV1</name>
<dbReference type="PANTHER" id="PTHR24198:SF165">
    <property type="entry name" value="ANKYRIN REPEAT-CONTAINING PROTEIN-RELATED"/>
    <property type="match status" value="1"/>
</dbReference>
<keyword evidence="6" id="KW-1185">Reference proteome</keyword>
<dbReference type="PANTHER" id="PTHR24198">
    <property type="entry name" value="ANKYRIN REPEAT AND PROTEIN KINASE DOMAIN-CONTAINING PROTEIN"/>
    <property type="match status" value="1"/>
</dbReference>
<gene>
    <name evidence="5" type="primary">SPV141</name>
</gene>
<dbReference type="InterPro" id="IPR002110">
    <property type="entry name" value="Ankyrin_rpt"/>
</dbReference>
<organismHost>
    <name type="scientific">Sus scrofa</name>
    <name type="common">Pig</name>
    <dbReference type="NCBI Taxonomy" id="9823"/>
</organismHost>
<dbReference type="Proteomes" id="UP000000871">
    <property type="component" value="Segment"/>
</dbReference>
<dbReference type="RefSeq" id="NP_570301.1">
    <property type="nucleotide sequence ID" value="NC_003389.1"/>
</dbReference>
<feature type="repeat" description="ANK" evidence="3">
    <location>
        <begin position="402"/>
        <end position="434"/>
    </location>
</feature>
<dbReference type="EMBL" id="AF410153">
    <property type="protein sequence ID" value="AAL69880.1"/>
    <property type="molecule type" value="Genomic_DNA"/>
</dbReference>
<dbReference type="PROSITE" id="PS50297">
    <property type="entry name" value="ANK_REP_REGION"/>
    <property type="match status" value="1"/>
</dbReference>
<keyword evidence="2 3" id="KW-0040">ANK repeat</keyword>
<dbReference type="Gene3D" id="1.25.40.20">
    <property type="entry name" value="Ankyrin repeat-containing domain"/>
    <property type="match status" value="4"/>
</dbReference>
<keyword evidence="1" id="KW-0677">Repeat</keyword>
<feature type="domain" description="PRANC" evidence="4">
    <location>
        <begin position="531"/>
        <end position="623"/>
    </location>
</feature>
<dbReference type="KEGG" id="vg:932448"/>
<dbReference type="InterPro" id="IPR036770">
    <property type="entry name" value="Ankyrin_rpt-contain_sf"/>
</dbReference>
<evidence type="ECO:0000256" key="2">
    <source>
        <dbReference type="ARBA" id="ARBA00023043"/>
    </source>
</evidence>
<evidence type="ECO:0000256" key="1">
    <source>
        <dbReference type="ARBA" id="ARBA00022737"/>
    </source>
</evidence>
<dbReference type="SMART" id="SM00248">
    <property type="entry name" value="ANK"/>
    <property type="match status" value="10"/>
</dbReference>
<dbReference type="InterPro" id="IPR018272">
    <property type="entry name" value="PRANC_domain"/>
</dbReference>
<dbReference type="SUPFAM" id="SSF48403">
    <property type="entry name" value="Ankyrin repeat"/>
    <property type="match status" value="2"/>
</dbReference>
<dbReference type="Pfam" id="PF09372">
    <property type="entry name" value="PRANC"/>
    <property type="match status" value="1"/>
</dbReference>
<evidence type="ECO:0000256" key="3">
    <source>
        <dbReference type="PROSITE-ProRule" id="PRU00023"/>
    </source>
</evidence>
<sequence>MLYDYIAYTKSRNITLKYVLNILNKNPKSFNDYRYKHHTICEYMYKRIIKLDVLELLLKTGINPRSNRMIDSFLSSILSNEKIKQSHIKNIIQILLKYGARFYKKAYYSHPLFYLITNKHLNHASIFEYLSNMHINFNIKRPDGYNLLHIYLESCDDIKLNILKILIDNKVKINAKTRLNRFTPLQVYLSSSSNIRYTVIRFLVENGADINYGYLETPLYTFFSHCDDIKKLKKITKYLINMGANINQRSVVNNNTPIVGFVMNSLKVNVDSISFIIDTCGADPLITNGDNNTLLHIYLDRYIISLNVLSLLLNRGININHVNHLNLTPLHMYIDKDAEYIYIIIIKYLISKGAMLSRTSNSVFAPSVLEIFLRNNRHLYKISICLVNYLLTLYPIDVKDEYGFTPLLSAVYTNNIEFFNYFIDLGSDINVVSEFGDTCITIAVYNENKYFLNSTLRCHPNISMLKASFNYFINKDLDSRIKNKMIEDCIRYVFTLDPDTYLDYPYICTNFTSVIEECKKDIIRMKNTHLRNVSVYDLVFNNNNTMNIRYVYTEEVNMFVSSKLYGNKVRRTIINSIEKYDNIKYLLLKINNICTNTIWNILPTYVHEKILDCMTLNDIKMLYSLFNRTSVKSLS</sequence>
<dbReference type="PROSITE" id="PS50088">
    <property type="entry name" value="ANK_REPEAT"/>
    <property type="match status" value="1"/>
</dbReference>
<evidence type="ECO:0000313" key="5">
    <source>
        <dbReference type="EMBL" id="AAL69880.1"/>
    </source>
</evidence>
<evidence type="ECO:0000259" key="4">
    <source>
        <dbReference type="Pfam" id="PF09372"/>
    </source>
</evidence>
<organism evidence="5 6">
    <name type="scientific">Swinepox virus (strain Swine/Nebraska/17077-99/1999)</name>
    <name type="common">SWPV</name>
    <dbReference type="NCBI Taxonomy" id="300880"/>
    <lineage>
        <taxon>Viruses</taxon>
        <taxon>Varidnaviria</taxon>
        <taxon>Bamfordvirae</taxon>
        <taxon>Nucleocytoviricota</taxon>
        <taxon>Pokkesviricetes</taxon>
        <taxon>Chitovirales</taxon>
        <taxon>Poxviridae</taxon>
        <taxon>Chordopoxvirinae</taxon>
        <taxon>Suipoxvirus</taxon>
        <taxon>Suipoxvirus swinepox</taxon>
        <taxon>Swinepox virus</taxon>
    </lineage>
</organism>
<evidence type="ECO:0000313" key="6">
    <source>
        <dbReference type="Proteomes" id="UP000000871"/>
    </source>
</evidence>
<reference evidence="5 6" key="1">
    <citation type="journal article" date="2002" name="J. Virol.">
        <title>The genome of swinepox virus.</title>
        <authorList>
            <person name="Afonso C.L."/>
            <person name="Tulman E.R."/>
            <person name="Lu Z."/>
            <person name="Zsak L."/>
            <person name="Osorio F.A."/>
            <person name="Balinsky C."/>
            <person name="Kutish G.F."/>
            <person name="Rock D.L."/>
        </authorList>
    </citation>
    <scope>NUCLEOTIDE SEQUENCE [LARGE SCALE GENOMIC DNA]</scope>
    <source>
        <strain evidence="6">Swine/Nebraska/17077-99/1999</strain>
    </source>
</reference>